<dbReference type="InterPro" id="IPR032675">
    <property type="entry name" value="LRR_dom_sf"/>
</dbReference>
<evidence type="ECO:0000256" key="8">
    <source>
        <dbReference type="ARBA" id="ARBA00022989"/>
    </source>
</evidence>
<dbReference type="InterPro" id="IPR003591">
    <property type="entry name" value="Leu-rich_rpt_typical-subtyp"/>
</dbReference>
<dbReference type="Gramene" id="Manes.09G007400.1.v8.1">
    <property type="protein sequence ID" value="Manes.09G007400.1.v8.1.CDS"/>
    <property type="gene ID" value="Manes.09G007400.v8.1"/>
</dbReference>
<evidence type="ECO:0000256" key="2">
    <source>
        <dbReference type="ARBA" id="ARBA00009592"/>
    </source>
</evidence>
<keyword evidence="10" id="KW-0675">Receptor</keyword>
<organism evidence="15 16">
    <name type="scientific">Manihot esculenta</name>
    <name type="common">Cassava</name>
    <name type="synonym">Jatropha manihot</name>
    <dbReference type="NCBI Taxonomy" id="3983"/>
    <lineage>
        <taxon>Eukaryota</taxon>
        <taxon>Viridiplantae</taxon>
        <taxon>Streptophyta</taxon>
        <taxon>Embryophyta</taxon>
        <taxon>Tracheophyta</taxon>
        <taxon>Spermatophyta</taxon>
        <taxon>Magnoliopsida</taxon>
        <taxon>eudicotyledons</taxon>
        <taxon>Gunneridae</taxon>
        <taxon>Pentapetalae</taxon>
        <taxon>rosids</taxon>
        <taxon>fabids</taxon>
        <taxon>Malpighiales</taxon>
        <taxon>Euphorbiaceae</taxon>
        <taxon>Crotonoideae</taxon>
        <taxon>Manihoteae</taxon>
        <taxon>Manihot</taxon>
    </lineage>
</organism>
<dbReference type="InterPro" id="IPR001611">
    <property type="entry name" value="Leu-rich_rpt"/>
</dbReference>
<evidence type="ECO:0000256" key="6">
    <source>
        <dbReference type="ARBA" id="ARBA00022729"/>
    </source>
</evidence>
<dbReference type="InterPro" id="IPR013210">
    <property type="entry name" value="LRR_N_plant-typ"/>
</dbReference>
<dbReference type="SUPFAM" id="SSF52047">
    <property type="entry name" value="RNI-like"/>
    <property type="match status" value="1"/>
</dbReference>
<reference evidence="16" key="1">
    <citation type="journal article" date="2016" name="Nat. Biotechnol.">
        <title>Sequencing wild and cultivated cassava and related species reveals extensive interspecific hybridization and genetic diversity.</title>
        <authorList>
            <person name="Bredeson J.V."/>
            <person name="Lyons J.B."/>
            <person name="Prochnik S.E."/>
            <person name="Wu G.A."/>
            <person name="Ha C.M."/>
            <person name="Edsinger-Gonzales E."/>
            <person name="Grimwood J."/>
            <person name="Schmutz J."/>
            <person name="Rabbi I.Y."/>
            <person name="Egesi C."/>
            <person name="Nauluvula P."/>
            <person name="Lebot V."/>
            <person name="Ndunguru J."/>
            <person name="Mkamilo G."/>
            <person name="Bart R.S."/>
            <person name="Setter T.L."/>
            <person name="Gleadow R.M."/>
            <person name="Kulakow P."/>
            <person name="Ferguson M.E."/>
            <person name="Rounsley S."/>
            <person name="Rokhsar D.S."/>
        </authorList>
    </citation>
    <scope>NUCLEOTIDE SEQUENCE [LARGE SCALE GENOMIC DNA]</scope>
    <source>
        <strain evidence="16">cv. AM560-2</strain>
    </source>
</reference>
<evidence type="ECO:0000313" key="16">
    <source>
        <dbReference type="Proteomes" id="UP000091857"/>
    </source>
</evidence>
<dbReference type="PROSITE" id="PS51450">
    <property type="entry name" value="LRR"/>
    <property type="match status" value="1"/>
</dbReference>
<evidence type="ECO:0000256" key="4">
    <source>
        <dbReference type="ARBA" id="ARBA00022614"/>
    </source>
</evidence>
<evidence type="ECO:0000256" key="12">
    <source>
        <dbReference type="SAM" id="Phobius"/>
    </source>
</evidence>
<evidence type="ECO:0000256" key="9">
    <source>
        <dbReference type="ARBA" id="ARBA00023136"/>
    </source>
</evidence>
<keyword evidence="11" id="KW-0325">Glycoprotein</keyword>
<dbReference type="FunFam" id="3.80.10.10:FF:000129">
    <property type="entry name" value="Leucine-rich repeat receptor-like kinase"/>
    <property type="match status" value="1"/>
</dbReference>
<evidence type="ECO:0000256" key="11">
    <source>
        <dbReference type="ARBA" id="ARBA00023180"/>
    </source>
</evidence>
<dbReference type="SMART" id="SM00369">
    <property type="entry name" value="LRR_TYP"/>
    <property type="match status" value="9"/>
</dbReference>
<dbReference type="PANTHER" id="PTHR48063">
    <property type="entry name" value="LRR RECEPTOR-LIKE KINASE"/>
    <property type="match status" value="1"/>
</dbReference>
<evidence type="ECO:0000256" key="5">
    <source>
        <dbReference type="ARBA" id="ARBA00022692"/>
    </source>
</evidence>
<keyword evidence="9 12" id="KW-0472">Membrane</keyword>
<dbReference type="InterPro" id="IPR046956">
    <property type="entry name" value="RLP23-like"/>
</dbReference>
<dbReference type="PANTHER" id="PTHR48063:SF29">
    <property type="entry name" value="LRR RECEPTOR-LIKE KINASE FAMILY PROTEIN"/>
    <property type="match status" value="1"/>
</dbReference>
<comment type="similarity">
    <text evidence="2">Belongs to the RLP family.</text>
</comment>
<evidence type="ECO:0000313" key="15">
    <source>
        <dbReference type="EMBL" id="OAY40247.1"/>
    </source>
</evidence>
<dbReference type="GO" id="GO:0005886">
    <property type="term" value="C:plasma membrane"/>
    <property type="evidence" value="ECO:0007669"/>
    <property type="project" value="UniProtKB-SubCell"/>
</dbReference>
<feature type="domain" description="Leucine-rich repeat-containing N-terminal plant-type" evidence="14">
    <location>
        <begin position="39"/>
        <end position="74"/>
    </location>
</feature>
<feature type="transmembrane region" description="Helical" evidence="12">
    <location>
        <begin position="881"/>
        <end position="904"/>
    </location>
</feature>
<dbReference type="EMBL" id="CM004395">
    <property type="protein sequence ID" value="OAY40247.1"/>
    <property type="molecule type" value="Genomic_DNA"/>
</dbReference>
<dbReference type="Pfam" id="PF08263">
    <property type="entry name" value="LRRNT_2"/>
    <property type="match status" value="1"/>
</dbReference>
<dbReference type="FunFam" id="3.80.10.10:FF:000233">
    <property type="entry name" value="Leucine-rich repeat receptor-like protein kinase TDR"/>
    <property type="match status" value="1"/>
</dbReference>
<keyword evidence="16" id="KW-1185">Reference proteome</keyword>
<dbReference type="STRING" id="3983.A0A2C9V841"/>
<keyword evidence="6 13" id="KW-0732">Signal</keyword>
<keyword evidence="3" id="KW-1003">Cell membrane</keyword>
<dbReference type="PRINTS" id="PR00019">
    <property type="entry name" value="LEURICHRPT"/>
</dbReference>
<sequence>MAKENFTLLLLYFHLLSMFVSLEATMFRNFTTAPCNTIERKALVEFKDGVEDPTGLLSSWVGDNCCAWNGVVCSSTTGNIIKLHLRNLNKLSDAQFLTPGLVGNISHSLVNLKYLRYLDLSRNNFSRIQIPSFFGSLRKLKYLNLSDASFIGKVPSSLGNLSNLQYLDLSANSYIWVSDVNWVSRLSSLRYINLGYVDMSFASSTWLEAFGVLSSLEELHMQRCNLQAFPHGRLPTVNFTSLLLLHLHENNFNSSIPLWLFNITTLVDLNLANSGIQGSIPNIAFRNLCHLQNLAFSSNRINSQLTEVVGGLSECSNNSLRLLDLSNNYFWGPIPASIMKLSFLEELVLDLNDLNGTIPESIGQLKALKSLSLTGNSWEGIISEVHFHSLEDLKYFGISSTNKSLAFDLRNEWIPPFSLEDIHIAHCQVGPSFPGWLETQKELVAITLNEVAISDTIPAWIWDMSPQIELLFLYNNQLRGTVPQALRFSPVMSVVDLSFNLLEGPIPSWYNVICLWLSNNKFSGQIPENIDQAISILDLSGNSLTGNLPSSLSELKNLQILSLSDNQLSGKILVDWKGLTGLNALDLSKNNLSGRIPSTLCSIRSLTDLKLNNNNFSGKVYKSLENCTRLSMLDLAGNEFTGKIPNLIGERQLFLESVNLKANKFIGSIPEYFCHLPVLRILVLSGNNLSGSIPPCLANLTSLKSFTSYFESQLGSRPAYIEEMDLMMKGRKLSYTKTLQVVNVIDLSQNNLHGEIPEEMMNLSYLITFNLSRNQLTGKIPENIGDLKHLETLDLSCNHLSGSIPPSMSSMTFLNYLNLSHNNLSGPIPSANQFHTFSDPSIYEGNPELCGSPLPITCSMPKDKDEEAKVGDHRDDGIEMIWFYSGMALGFVVGFWSVCGTLILKKPWRHAYFRFVDRMKDNAYVFAAVNKARLLKKLKREI</sequence>
<keyword evidence="5 12" id="KW-0812">Transmembrane</keyword>
<dbReference type="Gene3D" id="3.80.10.10">
    <property type="entry name" value="Ribonuclease Inhibitor"/>
    <property type="match status" value="4"/>
</dbReference>
<evidence type="ECO:0000256" key="1">
    <source>
        <dbReference type="ARBA" id="ARBA00004251"/>
    </source>
</evidence>
<protein>
    <recommendedName>
        <fullName evidence="14">Leucine-rich repeat-containing N-terminal plant-type domain-containing protein</fullName>
    </recommendedName>
</protein>
<dbReference type="Proteomes" id="UP000091857">
    <property type="component" value="Chromosome 9"/>
</dbReference>
<accession>A0A2C9V841</accession>
<dbReference type="SUPFAM" id="SSF52058">
    <property type="entry name" value="L domain-like"/>
    <property type="match status" value="1"/>
</dbReference>
<evidence type="ECO:0000259" key="14">
    <source>
        <dbReference type="Pfam" id="PF08263"/>
    </source>
</evidence>
<feature type="signal peptide" evidence="13">
    <location>
        <begin position="1"/>
        <end position="24"/>
    </location>
</feature>
<keyword evidence="7" id="KW-0677">Repeat</keyword>
<comment type="subcellular location">
    <subcellularLocation>
        <location evidence="1">Cell membrane</location>
        <topology evidence="1">Single-pass type I membrane protein</topology>
    </subcellularLocation>
</comment>
<gene>
    <name evidence="15" type="ORF">MANES_09G007400v8</name>
</gene>
<keyword evidence="4" id="KW-0433">Leucine-rich repeat</keyword>
<feature type="chain" id="PRO_5013107337" description="Leucine-rich repeat-containing N-terminal plant-type domain-containing protein" evidence="13">
    <location>
        <begin position="25"/>
        <end position="942"/>
    </location>
</feature>
<evidence type="ECO:0000256" key="3">
    <source>
        <dbReference type="ARBA" id="ARBA00022475"/>
    </source>
</evidence>
<dbReference type="GO" id="GO:0009791">
    <property type="term" value="P:post-embryonic development"/>
    <property type="evidence" value="ECO:0007669"/>
    <property type="project" value="UniProtKB-ARBA"/>
</dbReference>
<evidence type="ECO:0000256" key="13">
    <source>
        <dbReference type="SAM" id="SignalP"/>
    </source>
</evidence>
<evidence type="ECO:0000256" key="10">
    <source>
        <dbReference type="ARBA" id="ARBA00023170"/>
    </source>
</evidence>
<proteinExistence type="inferred from homology"/>
<dbReference type="GO" id="GO:0004672">
    <property type="term" value="F:protein kinase activity"/>
    <property type="evidence" value="ECO:0000318"/>
    <property type="project" value="GO_Central"/>
</dbReference>
<dbReference type="Pfam" id="PF13855">
    <property type="entry name" value="LRR_8"/>
    <property type="match status" value="2"/>
</dbReference>
<evidence type="ECO:0000256" key="7">
    <source>
        <dbReference type="ARBA" id="ARBA00022737"/>
    </source>
</evidence>
<keyword evidence="8 12" id="KW-1133">Transmembrane helix</keyword>
<comment type="caution">
    <text evidence="15">The sequence shown here is derived from an EMBL/GenBank/DDBJ whole genome shotgun (WGS) entry which is preliminary data.</text>
</comment>
<name>A0A2C9V841_MANES</name>
<dbReference type="FunFam" id="3.80.10.10:FF:000111">
    <property type="entry name" value="LRR receptor-like serine/threonine-protein kinase ERECTA"/>
    <property type="match status" value="1"/>
</dbReference>
<dbReference type="Pfam" id="PF00560">
    <property type="entry name" value="LRR_1"/>
    <property type="match status" value="7"/>
</dbReference>
<dbReference type="AlphaFoldDB" id="A0A2C9V841"/>